<organism evidence="1 2">
    <name type="scientific">Pedobacter ureilyticus</name>
    <dbReference type="NCBI Taxonomy" id="1393051"/>
    <lineage>
        <taxon>Bacteria</taxon>
        <taxon>Pseudomonadati</taxon>
        <taxon>Bacteroidota</taxon>
        <taxon>Sphingobacteriia</taxon>
        <taxon>Sphingobacteriales</taxon>
        <taxon>Sphingobacteriaceae</taxon>
        <taxon>Pedobacter</taxon>
    </lineage>
</organism>
<dbReference type="EMBL" id="SSHJ02000001">
    <property type="protein sequence ID" value="MFN0254412.1"/>
    <property type="molecule type" value="Genomic_DNA"/>
</dbReference>
<dbReference type="Proteomes" id="UP001517247">
    <property type="component" value="Unassembled WGS sequence"/>
</dbReference>
<gene>
    <name evidence="1" type="ORF">E6A44_002460</name>
</gene>
<protein>
    <submittedName>
        <fullName evidence="1">Uncharacterized protein</fullName>
    </submittedName>
</protein>
<proteinExistence type="predicted"/>
<sequence>MLKDILRTLSLTPILFLMFGKLNAQTLITPANLSQLNIAQDSLSTYSDSTVTVKDDIDRLAYNTMFVKKLVGALKTPHSFQFEFDSLANNLSFLKSPNQTFRIITWSLPFSDGSYKFYGTIQLATKDGSLKLIPLNDDTKNITDDNLITSQKNWFGARYYEIIPVTYPGKNPYYILLGWKGNDNKTSKKVIEVLSFDKDQAVFGKSVFEIKKKAANRNRIVFEYAKMNSMTLTFDKQVNMIVFDHLAPYENNMEGNAAYYVSDSSFDGYSISYPRLYFKENVELRNDASSLDELYSTPRKATTLFQKGKH</sequence>
<comment type="caution">
    <text evidence="1">The sequence shown here is derived from an EMBL/GenBank/DDBJ whole genome shotgun (WGS) entry which is preliminary data.</text>
</comment>
<dbReference type="RefSeq" id="WP_246076919.1">
    <property type="nucleotide sequence ID" value="NZ_SSHJ02000001.1"/>
</dbReference>
<evidence type="ECO:0000313" key="2">
    <source>
        <dbReference type="Proteomes" id="UP001517247"/>
    </source>
</evidence>
<evidence type="ECO:0000313" key="1">
    <source>
        <dbReference type="EMBL" id="MFN0254412.1"/>
    </source>
</evidence>
<accession>A0ABW9J570</accession>
<name>A0ABW9J570_9SPHI</name>
<keyword evidence="2" id="KW-1185">Reference proteome</keyword>
<reference evidence="1 2" key="1">
    <citation type="submission" date="2024-12" db="EMBL/GenBank/DDBJ databases">
        <authorList>
            <person name="Hu S."/>
        </authorList>
    </citation>
    <scope>NUCLEOTIDE SEQUENCE [LARGE SCALE GENOMIC DNA]</scope>
    <source>
        <strain evidence="1 2">THG-T11</strain>
    </source>
</reference>